<feature type="compositionally biased region" description="Basic residues" evidence="1">
    <location>
        <begin position="62"/>
        <end position="73"/>
    </location>
</feature>
<organism evidence="2">
    <name type="scientific">uncultured Gemmatimonadaceae bacterium</name>
    <dbReference type="NCBI Taxonomy" id="246130"/>
    <lineage>
        <taxon>Bacteria</taxon>
        <taxon>Pseudomonadati</taxon>
        <taxon>Gemmatimonadota</taxon>
        <taxon>Gemmatimonadia</taxon>
        <taxon>Gemmatimonadales</taxon>
        <taxon>Gemmatimonadaceae</taxon>
        <taxon>environmental samples</taxon>
    </lineage>
</organism>
<feature type="compositionally biased region" description="Basic residues" evidence="1">
    <location>
        <begin position="80"/>
        <end position="102"/>
    </location>
</feature>
<sequence length="376" mass="42326">APTRRHALHPHDRNPAHRQRAAVRDPGRRADRLRPTRGDRRGGEEWARRGRVSGRGRGGGAPRRRGARARLRPRVVGAGRRPRAHRHHALRPRLAHQGRGHHGRGDGALRRRPPRPRCAGAALRARVHRRRARPRDGAAATQPPLGAPRGARHLALGAHAGRGAAPRAAHAARRPARRPLRVLRPRRRRPRLRGRGGRAAAARPLRARARVRAARHAPHRLPPHAGAAPARRPHGARPPAWAPDPRRGARRERLRDGRGGRPRRAVQHRVRPVDLRADAAQRRHLQRAPRLQRQRRAAVHADHHRVARARLGDVRRERELRPAPRAHRVRPHGLHRDVVLDRPVAPDVRHRALQLGARRRGAPPDAVGARGRARRR</sequence>
<protein>
    <submittedName>
        <fullName evidence="2">Beta-lactamase class C-like and penicillin binding proteins (PBPs) superfamily</fullName>
    </submittedName>
</protein>
<dbReference type="AlphaFoldDB" id="A0A6J4LFP9"/>
<feature type="region of interest" description="Disordered" evidence="1">
    <location>
        <begin position="1"/>
        <end position="268"/>
    </location>
</feature>
<gene>
    <name evidence="2" type="ORF">AVDCRST_MAG40-1895</name>
</gene>
<name>A0A6J4LFP9_9BACT</name>
<feature type="compositionally biased region" description="Basic and acidic residues" evidence="1">
    <location>
        <begin position="22"/>
        <end position="48"/>
    </location>
</feature>
<reference evidence="2" key="1">
    <citation type="submission" date="2020-02" db="EMBL/GenBank/DDBJ databases">
        <authorList>
            <person name="Meier V. D."/>
        </authorList>
    </citation>
    <scope>NUCLEOTIDE SEQUENCE</scope>
    <source>
        <strain evidence="2">AVDCRST_MAG40</strain>
    </source>
</reference>
<evidence type="ECO:0000256" key="1">
    <source>
        <dbReference type="SAM" id="MobiDB-lite"/>
    </source>
</evidence>
<feature type="compositionally biased region" description="Basic and acidic residues" evidence="1">
    <location>
        <begin position="244"/>
        <end position="259"/>
    </location>
</feature>
<proteinExistence type="predicted"/>
<feature type="non-terminal residue" evidence="2">
    <location>
        <position position="376"/>
    </location>
</feature>
<feature type="compositionally biased region" description="Basic residues" evidence="1">
    <location>
        <begin position="205"/>
        <end position="222"/>
    </location>
</feature>
<feature type="compositionally biased region" description="Basic residues" evidence="1">
    <location>
        <begin position="170"/>
        <end position="196"/>
    </location>
</feature>
<feature type="compositionally biased region" description="Low complexity" evidence="1">
    <location>
        <begin position="153"/>
        <end position="169"/>
    </location>
</feature>
<dbReference type="EMBL" id="CADCTX010000589">
    <property type="protein sequence ID" value="CAA9330951.1"/>
    <property type="molecule type" value="Genomic_DNA"/>
</dbReference>
<evidence type="ECO:0000313" key="2">
    <source>
        <dbReference type="EMBL" id="CAA9330951.1"/>
    </source>
</evidence>
<feature type="region of interest" description="Disordered" evidence="1">
    <location>
        <begin position="283"/>
        <end position="303"/>
    </location>
</feature>
<feature type="region of interest" description="Disordered" evidence="1">
    <location>
        <begin position="353"/>
        <end position="376"/>
    </location>
</feature>
<feature type="non-terminal residue" evidence="2">
    <location>
        <position position="1"/>
    </location>
</feature>
<accession>A0A6J4LFP9</accession>